<proteinExistence type="predicted"/>
<dbReference type="AlphaFoldDB" id="A0A9X0QV83"/>
<dbReference type="Proteomes" id="UP000600101">
    <property type="component" value="Unassembled WGS sequence"/>
</dbReference>
<feature type="region of interest" description="Disordered" evidence="1">
    <location>
        <begin position="177"/>
        <end position="198"/>
    </location>
</feature>
<organism evidence="2 3">
    <name type="scientific">Siccirubricoccus deserti</name>
    <dbReference type="NCBI Taxonomy" id="2013562"/>
    <lineage>
        <taxon>Bacteria</taxon>
        <taxon>Pseudomonadati</taxon>
        <taxon>Pseudomonadota</taxon>
        <taxon>Alphaproteobacteria</taxon>
        <taxon>Acetobacterales</taxon>
        <taxon>Roseomonadaceae</taxon>
        <taxon>Siccirubricoccus</taxon>
    </lineage>
</organism>
<evidence type="ECO:0000256" key="1">
    <source>
        <dbReference type="SAM" id="MobiDB-lite"/>
    </source>
</evidence>
<evidence type="ECO:0000313" key="2">
    <source>
        <dbReference type="EMBL" id="MBC4014434.1"/>
    </source>
</evidence>
<sequence length="198" mass="21328">MPRRRTLLLLPILATACANRDPVPVPPVPIGYRHLIPLPLNVASIEIAEVVPVPPPGDIGARLSPTPAEAVRIMGRDRLLPVGTEGKGVFTVTTASLVQGREALSCLIACRLEVLSPMGSRLGIVEAQSRRGVNGPDATRPRADEALLRQTLDDLNVEFEFQVRRSLRDWLSTIAPNPDGTIPAPGPAPVTREELPRT</sequence>
<accession>A0A9X0QV83</accession>
<gene>
    <name evidence="2" type="ORF">H7965_03775</name>
</gene>
<dbReference type="RefSeq" id="WP_186769206.1">
    <property type="nucleotide sequence ID" value="NZ_JACOMF010000003.1"/>
</dbReference>
<evidence type="ECO:0008006" key="4">
    <source>
        <dbReference type="Google" id="ProtNLM"/>
    </source>
</evidence>
<evidence type="ECO:0000313" key="3">
    <source>
        <dbReference type="Proteomes" id="UP000600101"/>
    </source>
</evidence>
<dbReference type="PROSITE" id="PS51257">
    <property type="entry name" value="PROKAR_LIPOPROTEIN"/>
    <property type="match status" value="1"/>
</dbReference>
<protein>
    <recommendedName>
        <fullName evidence="4">Lipoprotein</fullName>
    </recommendedName>
</protein>
<name>A0A9X0QV83_9PROT</name>
<comment type="caution">
    <text evidence="2">The sequence shown here is derived from an EMBL/GenBank/DDBJ whole genome shotgun (WGS) entry which is preliminary data.</text>
</comment>
<keyword evidence="3" id="KW-1185">Reference proteome</keyword>
<reference evidence="2" key="1">
    <citation type="submission" date="2020-08" db="EMBL/GenBank/DDBJ databases">
        <authorList>
            <person name="Hu Y."/>
            <person name="Nguyen S.V."/>
            <person name="Li F."/>
            <person name="Fanning S."/>
        </authorList>
    </citation>
    <scope>NUCLEOTIDE SEQUENCE</scope>
    <source>
        <strain evidence="2">SYSU D8009</strain>
    </source>
</reference>
<dbReference type="EMBL" id="JACOMF010000003">
    <property type="protein sequence ID" value="MBC4014434.1"/>
    <property type="molecule type" value="Genomic_DNA"/>
</dbReference>